<evidence type="ECO:0000259" key="2">
    <source>
        <dbReference type="PROSITE" id="PS51272"/>
    </source>
</evidence>
<accession>A0A5D4K7W4</accession>
<dbReference type="Pfam" id="PF00395">
    <property type="entry name" value="SLH"/>
    <property type="match status" value="3"/>
</dbReference>
<dbReference type="InterPro" id="IPR051465">
    <property type="entry name" value="Cell_Envelope_Struct_Comp"/>
</dbReference>
<dbReference type="EMBL" id="VTEH01000018">
    <property type="protein sequence ID" value="TYR73424.1"/>
    <property type="molecule type" value="Genomic_DNA"/>
</dbReference>
<evidence type="ECO:0000256" key="1">
    <source>
        <dbReference type="ARBA" id="ARBA00022729"/>
    </source>
</evidence>
<feature type="domain" description="SLH" evidence="2">
    <location>
        <begin position="155"/>
        <end position="214"/>
    </location>
</feature>
<sequence length="408" mass="46512">MRKLTQVLVVLLLISCITVQKGKAASYQIFEDVPESNPYFEEIYGLYAKQAVKGYPSYGKILFKPKNSITRAESAKMISAVLGLEATRSTDIHFKDIKTDAWYYKAMAVLVNNGVLTGFPDGTLKPDGLLTRGQMAKILSESYGYKTTTENLAHFTDVKKDAWYAEYVGALVAEDITNGTSETTFSPDQKITRQELAALLDRAHNKVSAQDFSDGQIQNLISELQVKIDVVIQRNKIVQPSRPAFSTIREELREYSTKEMADGPLKLYYETSCTSCDHILFDIPLDYKLHFNKVEHQQNLIVVETVSASNEMTPGHFATITLVKENNQWKLANYKSESLTEHPLDISVEEAKDYLLNKFEDEGYLDVKSLEYLYYNDLDNMYVFDLVTSDSQYYNVYFNPDTGYYIYE</sequence>
<name>A0A5D4K7W4_9BACI</name>
<dbReference type="PROSITE" id="PS51272">
    <property type="entry name" value="SLH"/>
    <property type="match status" value="3"/>
</dbReference>
<organism evidence="3 4">
    <name type="scientific">Rossellomorea vietnamensis</name>
    <dbReference type="NCBI Taxonomy" id="218284"/>
    <lineage>
        <taxon>Bacteria</taxon>
        <taxon>Bacillati</taxon>
        <taxon>Bacillota</taxon>
        <taxon>Bacilli</taxon>
        <taxon>Bacillales</taxon>
        <taxon>Bacillaceae</taxon>
        <taxon>Rossellomorea</taxon>
    </lineage>
</organism>
<dbReference type="PANTHER" id="PTHR43308:SF5">
    <property type="entry name" value="S-LAYER PROTEIN _ PEPTIDOGLYCAN ENDO-BETA-N-ACETYLGLUCOSAMINIDASE"/>
    <property type="match status" value="1"/>
</dbReference>
<feature type="domain" description="SLH" evidence="2">
    <location>
        <begin position="90"/>
        <end position="153"/>
    </location>
</feature>
<evidence type="ECO:0000313" key="3">
    <source>
        <dbReference type="EMBL" id="TYR73424.1"/>
    </source>
</evidence>
<proteinExistence type="predicted"/>
<dbReference type="RefSeq" id="WP_148948251.1">
    <property type="nucleotide sequence ID" value="NZ_VTEH01000018.1"/>
</dbReference>
<dbReference type="PANTHER" id="PTHR43308">
    <property type="entry name" value="OUTER MEMBRANE PROTEIN ALPHA-RELATED"/>
    <property type="match status" value="1"/>
</dbReference>
<dbReference type="AlphaFoldDB" id="A0A5D4K7W4"/>
<gene>
    <name evidence="3" type="ORF">FZC79_18445</name>
</gene>
<evidence type="ECO:0000313" key="4">
    <source>
        <dbReference type="Proteomes" id="UP000323317"/>
    </source>
</evidence>
<dbReference type="PROSITE" id="PS51257">
    <property type="entry name" value="PROKAR_LIPOPROTEIN"/>
    <property type="match status" value="1"/>
</dbReference>
<dbReference type="Proteomes" id="UP000323317">
    <property type="component" value="Unassembled WGS sequence"/>
</dbReference>
<protein>
    <submittedName>
        <fullName evidence="3">S-layer homology domain-containing protein</fullName>
    </submittedName>
</protein>
<feature type="domain" description="SLH" evidence="2">
    <location>
        <begin position="26"/>
        <end position="89"/>
    </location>
</feature>
<dbReference type="InterPro" id="IPR001119">
    <property type="entry name" value="SLH_dom"/>
</dbReference>
<comment type="caution">
    <text evidence="3">The sequence shown here is derived from an EMBL/GenBank/DDBJ whole genome shotgun (WGS) entry which is preliminary data.</text>
</comment>
<reference evidence="3 4" key="1">
    <citation type="submission" date="2019-08" db="EMBL/GenBank/DDBJ databases">
        <title>Bacillus genomes from the desert of Cuatro Cienegas, Coahuila.</title>
        <authorList>
            <person name="Olmedo-Alvarez G."/>
        </authorList>
    </citation>
    <scope>NUCLEOTIDE SEQUENCE [LARGE SCALE GENOMIC DNA]</scope>
    <source>
        <strain evidence="3 4">CH40_1T</strain>
    </source>
</reference>
<keyword evidence="1" id="KW-0732">Signal</keyword>